<sequence>MALIMQSMQPLRLMWNEVKDKDYDGLVLEVMQNWLAINILSAEHFLEPIYLFMSDLSNGSAGCFE</sequence>
<organism evidence="1 2">
    <name type="scientific">Haematococcus lacustris</name>
    <name type="common">Green alga</name>
    <name type="synonym">Haematococcus pluvialis</name>
    <dbReference type="NCBI Taxonomy" id="44745"/>
    <lineage>
        <taxon>Eukaryota</taxon>
        <taxon>Viridiplantae</taxon>
        <taxon>Chlorophyta</taxon>
        <taxon>core chlorophytes</taxon>
        <taxon>Chlorophyceae</taxon>
        <taxon>CS clade</taxon>
        <taxon>Chlamydomonadales</taxon>
        <taxon>Haematococcaceae</taxon>
        <taxon>Haematococcus</taxon>
    </lineage>
</organism>
<dbReference type="EMBL" id="BLLF01001151">
    <property type="protein sequence ID" value="GFH17461.1"/>
    <property type="molecule type" value="Genomic_DNA"/>
</dbReference>
<keyword evidence="2" id="KW-1185">Reference proteome</keyword>
<evidence type="ECO:0000313" key="1">
    <source>
        <dbReference type="EMBL" id="GFH17461.1"/>
    </source>
</evidence>
<proteinExistence type="predicted"/>
<name>A0A699Z5T4_HAELA</name>
<accession>A0A699Z5T4</accession>
<reference evidence="1 2" key="1">
    <citation type="submission" date="2020-02" db="EMBL/GenBank/DDBJ databases">
        <title>Draft genome sequence of Haematococcus lacustris strain NIES-144.</title>
        <authorList>
            <person name="Morimoto D."/>
            <person name="Nakagawa S."/>
            <person name="Yoshida T."/>
            <person name="Sawayama S."/>
        </authorList>
    </citation>
    <scope>NUCLEOTIDE SEQUENCE [LARGE SCALE GENOMIC DNA]</scope>
    <source>
        <strain evidence="1 2">NIES-144</strain>
    </source>
</reference>
<protein>
    <submittedName>
        <fullName evidence="1">Uncharacterized protein</fullName>
    </submittedName>
</protein>
<dbReference type="AlphaFoldDB" id="A0A699Z5T4"/>
<gene>
    <name evidence="1" type="ORF">HaLaN_14105</name>
</gene>
<evidence type="ECO:0000313" key="2">
    <source>
        <dbReference type="Proteomes" id="UP000485058"/>
    </source>
</evidence>
<comment type="caution">
    <text evidence="1">The sequence shown here is derived from an EMBL/GenBank/DDBJ whole genome shotgun (WGS) entry which is preliminary data.</text>
</comment>
<dbReference type="Proteomes" id="UP000485058">
    <property type="component" value="Unassembled WGS sequence"/>
</dbReference>